<keyword evidence="1" id="KW-0472">Membrane</keyword>
<evidence type="ECO:0000259" key="2">
    <source>
        <dbReference type="Pfam" id="PF26603"/>
    </source>
</evidence>
<keyword evidence="4" id="KW-1185">Reference proteome</keyword>
<evidence type="ECO:0000256" key="1">
    <source>
        <dbReference type="SAM" id="Phobius"/>
    </source>
</evidence>
<dbReference type="InterPro" id="IPR058501">
    <property type="entry name" value="DUF8188"/>
</dbReference>
<evidence type="ECO:0000313" key="3">
    <source>
        <dbReference type="EMBL" id="QLL58800.1"/>
    </source>
</evidence>
<dbReference type="AlphaFoldDB" id="A0A7H9DUL6"/>
<organism evidence="3 4">
    <name type="scientific">Empedobacter falsenii</name>
    <dbReference type="NCBI Taxonomy" id="343874"/>
    <lineage>
        <taxon>Bacteria</taxon>
        <taxon>Pseudomonadati</taxon>
        <taxon>Bacteroidota</taxon>
        <taxon>Flavobacteriia</taxon>
        <taxon>Flavobacteriales</taxon>
        <taxon>Weeksellaceae</taxon>
        <taxon>Empedobacter</taxon>
    </lineage>
</organism>
<reference evidence="3 4" key="1">
    <citation type="submission" date="2019-06" db="EMBL/GenBank/DDBJ databases">
        <title>Emergence of pandrug resistant Empedobacter falsenii in China.</title>
        <authorList>
            <person name="Dong N."/>
            <person name="Chen S."/>
            <person name="Zhang R."/>
        </authorList>
    </citation>
    <scope>NUCLEOTIDE SEQUENCE [LARGE SCALE GENOMIC DNA]</scope>
    <source>
        <strain evidence="3 4">1681-1</strain>
    </source>
</reference>
<dbReference type="EMBL" id="CP040908">
    <property type="protein sequence ID" value="QLL58800.1"/>
    <property type="molecule type" value="Genomic_DNA"/>
</dbReference>
<keyword evidence="1" id="KW-0812">Transmembrane</keyword>
<dbReference type="Pfam" id="PF26603">
    <property type="entry name" value="DUF8188"/>
    <property type="match status" value="1"/>
</dbReference>
<evidence type="ECO:0000313" key="4">
    <source>
        <dbReference type="Proteomes" id="UP000510643"/>
    </source>
</evidence>
<keyword evidence="1" id="KW-1133">Transmembrane helix</keyword>
<name>A0A7H9DUL6_9FLAO</name>
<dbReference type="GeneID" id="78402223"/>
<proteinExistence type="predicted"/>
<dbReference type="RefSeq" id="WP_180904898.1">
    <property type="nucleotide sequence ID" value="NZ_CP040908.1"/>
</dbReference>
<gene>
    <name evidence="3" type="ORF">FH779_12160</name>
</gene>
<accession>A0A7H9DUL6</accession>
<feature type="transmembrane region" description="Helical" evidence="1">
    <location>
        <begin position="6"/>
        <end position="26"/>
    </location>
</feature>
<protein>
    <recommendedName>
        <fullName evidence="2">DUF8188 domain-containing protein</fullName>
    </recommendedName>
</protein>
<sequence length="207" mass="24425">MKTIGYFLGLLIGAPLVFFLISYIFLRPRNIEEIQILNYIDNSEKKLLKEPIPYLSKYDGDDERLGGSTISKTTYFSNRNMSYLRGDSYIFFSKELNKYVQTLVISEGAYLNKELLDFGNSKKNKNVYPDIIFYYNKIQNEDPSYGTIDKPLPILHFRSANPALRSMRKENKDTDEAYLKKVYEENVKLYLQYFIDKEDFKKLFPKE</sequence>
<feature type="domain" description="DUF8188" evidence="2">
    <location>
        <begin position="36"/>
        <end position="204"/>
    </location>
</feature>
<dbReference type="Proteomes" id="UP000510643">
    <property type="component" value="Chromosome"/>
</dbReference>
<dbReference type="KEGG" id="efal:FH779_12160"/>